<keyword evidence="10" id="KW-1185">Reference proteome</keyword>
<comment type="function">
    <text evidence="1">Involved in the biogenesis of the 60S ribosomal subunit.</text>
</comment>
<proteinExistence type="inferred from homology"/>
<evidence type="ECO:0000256" key="1">
    <source>
        <dbReference type="ARBA" id="ARBA00002889"/>
    </source>
</evidence>
<keyword evidence="6" id="KW-0539">Nucleus</keyword>
<sequence>MGRELQKKKNKSSIPKKTRRKNPRVHKVRPLGNALIAENWDKKQTLAQNYKRLGLVSRLNKRSGGTEKSLSSIVAATSNPVILSTKLAPGEALIERDEDGNVVKIVYGKSAEEALNDDDDEGGMEEVGENMSTDIVKALEEQASFASKTERSQSEREKEWVETLVQKYGRDYSKMVWDRKLNPYQQTEGDIKRRIAKWEKWEKTQKKQDEVTAE</sequence>
<comment type="subunit">
    <text evidence="4">Component of the pre-66S ribosomal particle.</text>
</comment>
<evidence type="ECO:0000256" key="8">
    <source>
        <dbReference type="SAM" id="MobiDB-lite"/>
    </source>
</evidence>
<protein>
    <recommendedName>
        <fullName evidence="5">Nucleolar protein 16</fullName>
    </recommendedName>
</protein>
<evidence type="ECO:0000256" key="2">
    <source>
        <dbReference type="ARBA" id="ARBA00004604"/>
    </source>
</evidence>
<dbReference type="PANTHER" id="PTHR13243:SF1">
    <property type="entry name" value="NUCLEOLAR PROTEIN 16"/>
    <property type="match status" value="1"/>
</dbReference>
<reference evidence="9 10" key="1">
    <citation type="submission" date="2024-02" db="EMBL/GenBank/DDBJ databases">
        <title>Discinaceae phylogenomics.</title>
        <authorList>
            <person name="Dirks A.C."/>
            <person name="James T.Y."/>
        </authorList>
    </citation>
    <scope>NUCLEOTIDE SEQUENCE [LARGE SCALE GENOMIC DNA]</scope>
    <source>
        <strain evidence="9 10">ACD0624</strain>
    </source>
</reference>
<evidence type="ECO:0000256" key="3">
    <source>
        <dbReference type="ARBA" id="ARBA00008479"/>
    </source>
</evidence>
<dbReference type="InterPro" id="IPR019002">
    <property type="entry name" value="Ribosome_biogenesis_Nop16"/>
</dbReference>
<dbReference type="PANTHER" id="PTHR13243">
    <property type="entry name" value="HSPC111 PROTEIN-RELATED"/>
    <property type="match status" value="1"/>
</dbReference>
<accession>A0ABR3GQ79</accession>
<gene>
    <name evidence="9" type="primary">NOP16</name>
    <name evidence="9" type="ORF">Q9L58_003067</name>
</gene>
<comment type="similarity">
    <text evidence="3">Belongs to the NOP16 family.</text>
</comment>
<name>A0ABR3GQ79_9PEZI</name>
<dbReference type="Pfam" id="PF09420">
    <property type="entry name" value="Nop16"/>
    <property type="match status" value="1"/>
</dbReference>
<feature type="region of interest" description="Disordered" evidence="8">
    <location>
        <begin position="1"/>
        <end position="27"/>
    </location>
</feature>
<comment type="subcellular location">
    <subcellularLocation>
        <location evidence="2">Nucleus</location>
        <location evidence="2">Nucleolus</location>
    </subcellularLocation>
</comment>
<comment type="caution">
    <text evidence="9">The sequence shown here is derived from an EMBL/GenBank/DDBJ whole genome shotgun (WGS) entry which is preliminary data.</text>
</comment>
<evidence type="ECO:0000256" key="5">
    <source>
        <dbReference type="ARBA" id="ARBA00015522"/>
    </source>
</evidence>
<evidence type="ECO:0000313" key="9">
    <source>
        <dbReference type="EMBL" id="KAL0637988.1"/>
    </source>
</evidence>
<evidence type="ECO:0000256" key="4">
    <source>
        <dbReference type="ARBA" id="ARBA00011187"/>
    </source>
</evidence>
<evidence type="ECO:0000256" key="6">
    <source>
        <dbReference type="ARBA" id="ARBA00023242"/>
    </source>
</evidence>
<evidence type="ECO:0000256" key="7">
    <source>
        <dbReference type="ARBA" id="ARBA00023274"/>
    </source>
</evidence>
<dbReference type="Proteomes" id="UP001447188">
    <property type="component" value="Unassembled WGS sequence"/>
</dbReference>
<evidence type="ECO:0000313" key="10">
    <source>
        <dbReference type="Proteomes" id="UP001447188"/>
    </source>
</evidence>
<keyword evidence="7" id="KW-0687">Ribonucleoprotein</keyword>
<organism evidence="9 10">
    <name type="scientific">Discina gigas</name>
    <dbReference type="NCBI Taxonomy" id="1032678"/>
    <lineage>
        <taxon>Eukaryota</taxon>
        <taxon>Fungi</taxon>
        <taxon>Dikarya</taxon>
        <taxon>Ascomycota</taxon>
        <taxon>Pezizomycotina</taxon>
        <taxon>Pezizomycetes</taxon>
        <taxon>Pezizales</taxon>
        <taxon>Discinaceae</taxon>
        <taxon>Discina</taxon>
    </lineage>
</organism>
<dbReference type="EMBL" id="JBBBZM010000028">
    <property type="protein sequence ID" value="KAL0637988.1"/>
    <property type="molecule type" value="Genomic_DNA"/>
</dbReference>
<feature type="compositionally biased region" description="Basic residues" evidence="8">
    <location>
        <begin position="8"/>
        <end position="27"/>
    </location>
</feature>